<dbReference type="Proteomes" id="UP000192468">
    <property type="component" value="Unassembled WGS sequence"/>
</dbReference>
<feature type="transmembrane region" description="Helical" evidence="12">
    <location>
        <begin position="256"/>
        <end position="277"/>
    </location>
</feature>
<dbReference type="Pfam" id="PF01544">
    <property type="entry name" value="CorA"/>
    <property type="match status" value="1"/>
</dbReference>
<dbReference type="CDD" id="cd12831">
    <property type="entry name" value="TmCorA-like_u2"/>
    <property type="match status" value="1"/>
</dbReference>
<dbReference type="Gene3D" id="1.20.58.340">
    <property type="entry name" value="Magnesium transport protein CorA, transmembrane region"/>
    <property type="match status" value="2"/>
</dbReference>
<organism evidence="13 14">
    <name type="scientific">Clostridium acidisoli DSM 12555</name>
    <dbReference type="NCBI Taxonomy" id="1121291"/>
    <lineage>
        <taxon>Bacteria</taxon>
        <taxon>Bacillati</taxon>
        <taxon>Bacillota</taxon>
        <taxon>Clostridia</taxon>
        <taxon>Eubacteriales</taxon>
        <taxon>Clostridiaceae</taxon>
        <taxon>Clostridium</taxon>
    </lineage>
</organism>
<keyword evidence="7 12" id="KW-1133">Transmembrane helix</keyword>
<dbReference type="STRING" id="1121291.SAMN02745134_03783"/>
<dbReference type="PANTHER" id="PTHR46494">
    <property type="entry name" value="CORA FAMILY METAL ION TRANSPORTER (EUROFUNG)"/>
    <property type="match status" value="1"/>
</dbReference>
<dbReference type="PANTHER" id="PTHR46494:SF1">
    <property type="entry name" value="CORA FAMILY METAL ION TRANSPORTER (EUROFUNG)"/>
    <property type="match status" value="1"/>
</dbReference>
<evidence type="ECO:0000313" key="14">
    <source>
        <dbReference type="Proteomes" id="UP000192468"/>
    </source>
</evidence>
<comment type="similarity">
    <text evidence="2 12">Belongs to the CorA metal ion transporter (MIT) (TC 1.A.35) family.</text>
</comment>
<gene>
    <name evidence="12" type="primary">corA</name>
    <name evidence="13" type="ORF">SAMN02745134_03783</name>
</gene>
<feature type="transmembrane region" description="Helical" evidence="12">
    <location>
        <begin position="289"/>
        <end position="309"/>
    </location>
</feature>
<dbReference type="FunFam" id="1.20.58.340:FF:000004">
    <property type="entry name" value="Magnesium transport protein CorA"/>
    <property type="match status" value="1"/>
</dbReference>
<sequence>MIRKLVITKDLELHYDVAFNEIDNEEVLWYWIDFDHPTEVETNLLESHFHFHALAIEDCVNNINTPKFDYYEDYNFFILNSLYNGKAMPKEIALFVSDKYVVSYHNSSLVEIDEAFDRVKVNKKHWTRGTAYVAHQIMDKVVDHFFPAVYTIEEKLEKIEINEEEDTVYNLIDKLFKLRKELLKLRKTINSMRDLLYRIINSEKLEDFNEHKMYFSDIHDHLLKLSSMIESNREMTADIRDNYLSMNSAKLNRNTMVLTVVTTIFNPLTFIVGVYGMNFQFMPELNFKYGYFVALAIMAIIAVSMYLWFKRKGWMDL</sequence>
<evidence type="ECO:0000256" key="12">
    <source>
        <dbReference type="RuleBase" id="RU362010"/>
    </source>
</evidence>
<dbReference type="InterPro" id="IPR004488">
    <property type="entry name" value="Mg/Co-transport_prot_CorA"/>
</dbReference>
<keyword evidence="3 12" id="KW-0813">Transport</keyword>
<evidence type="ECO:0000256" key="2">
    <source>
        <dbReference type="ARBA" id="ARBA00009765"/>
    </source>
</evidence>
<comment type="function">
    <text evidence="11">Mediates influx of magnesium ions. Alternates between open and closed states. Activated by low cytoplasmic Mg(2+) levels. Inactive when cytoplasmic Mg(2+) levels are high.</text>
</comment>
<dbReference type="SUPFAM" id="SSF143865">
    <property type="entry name" value="CorA soluble domain-like"/>
    <property type="match status" value="1"/>
</dbReference>
<dbReference type="RefSeq" id="WP_084117758.1">
    <property type="nucleotide sequence ID" value="NZ_FWXH01000036.1"/>
</dbReference>
<dbReference type="Gene3D" id="3.30.460.20">
    <property type="entry name" value="CorA soluble domain-like"/>
    <property type="match status" value="1"/>
</dbReference>
<keyword evidence="6 12" id="KW-0460">Magnesium</keyword>
<dbReference type="NCBIfam" id="TIGR00383">
    <property type="entry name" value="corA"/>
    <property type="match status" value="1"/>
</dbReference>
<keyword evidence="9 12" id="KW-0472">Membrane</keyword>
<evidence type="ECO:0000256" key="3">
    <source>
        <dbReference type="ARBA" id="ARBA00022448"/>
    </source>
</evidence>
<accession>A0A1W1XZ00</accession>
<evidence type="ECO:0000256" key="8">
    <source>
        <dbReference type="ARBA" id="ARBA00023065"/>
    </source>
</evidence>
<dbReference type="GO" id="GO:0000287">
    <property type="term" value="F:magnesium ion binding"/>
    <property type="evidence" value="ECO:0007669"/>
    <property type="project" value="TreeGrafter"/>
</dbReference>
<dbReference type="InterPro" id="IPR002523">
    <property type="entry name" value="MgTranspt_CorA/ZnTranspt_ZntB"/>
</dbReference>
<evidence type="ECO:0000256" key="7">
    <source>
        <dbReference type="ARBA" id="ARBA00022989"/>
    </source>
</evidence>
<dbReference type="GO" id="GO:0005886">
    <property type="term" value="C:plasma membrane"/>
    <property type="evidence" value="ECO:0007669"/>
    <property type="project" value="UniProtKB-SubCell"/>
</dbReference>
<dbReference type="GO" id="GO:0015095">
    <property type="term" value="F:magnesium ion transmembrane transporter activity"/>
    <property type="evidence" value="ECO:0007669"/>
    <property type="project" value="UniProtKB-UniRule"/>
</dbReference>
<dbReference type="SUPFAM" id="SSF144083">
    <property type="entry name" value="Magnesium transport protein CorA, transmembrane region"/>
    <property type="match status" value="1"/>
</dbReference>
<dbReference type="InterPro" id="IPR045861">
    <property type="entry name" value="CorA_cytoplasmic_dom"/>
</dbReference>
<dbReference type="InterPro" id="IPR045863">
    <property type="entry name" value="CorA_TM1_TM2"/>
</dbReference>
<keyword evidence="8 12" id="KW-0406">Ion transport</keyword>
<dbReference type="GO" id="GO:0050897">
    <property type="term" value="F:cobalt ion binding"/>
    <property type="evidence" value="ECO:0007669"/>
    <property type="project" value="TreeGrafter"/>
</dbReference>
<reference evidence="13 14" key="1">
    <citation type="submission" date="2017-04" db="EMBL/GenBank/DDBJ databases">
        <authorList>
            <person name="Afonso C.L."/>
            <person name="Miller P.J."/>
            <person name="Scott M.A."/>
            <person name="Spackman E."/>
            <person name="Goraichik I."/>
            <person name="Dimitrov K.M."/>
            <person name="Suarez D.L."/>
            <person name="Swayne D.E."/>
        </authorList>
    </citation>
    <scope>NUCLEOTIDE SEQUENCE [LARGE SCALE GENOMIC DNA]</scope>
    <source>
        <strain evidence="13 14">DSM 12555</strain>
    </source>
</reference>
<dbReference type="GO" id="GO:0015087">
    <property type="term" value="F:cobalt ion transmembrane transporter activity"/>
    <property type="evidence" value="ECO:0007669"/>
    <property type="project" value="UniProtKB-UniRule"/>
</dbReference>
<proteinExistence type="inferred from homology"/>
<evidence type="ECO:0000256" key="11">
    <source>
        <dbReference type="ARBA" id="ARBA00045497"/>
    </source>
</evidence>
<name>A0A1W1XZ00_9CLOT</name>
<evidence type="ECO:0000256" key="9">
    <source>
        <dbReference type="ARBA" id="ARBA00023136"/>
    </source>
</evidence>
<evidence type="ECO:0000313" key="13">
    <source>
        <dbReference type="EMBL" id="SMC29122.1"/>
    </source>
</evidence>
<keyword evidence="14" id="KW-1185">Reference proteome</keyword>
<evidence type="ECO:0000256" key="1">
    <source>
        <dbReference type="ARBA" id="ARBA00004651"/>
    </source>
</evidence>
<protein>
    <recommendedName>
        <fullName evidence="12">Magnesium transport protein CorA</fullName>
    </recommendedName>
</protein>
<evidence type="ECO:0000256" key="4">
    <source>
        <dbReference type="ARBA" id="ARBA00022475"/>
    </source>
</evidence>
<dbReference type="AlphaFoldDB" id="A0A1W1XZ00"/>
<evidence type="ECO:0000256" key="6">
    <source>
        <dbReference type="ARBA" id="ARBA00022842"/>
    </source>
</evidence>
<evidence type="ECO:0000256" key="10">
    <source>
        <dbReference type="ARBA" id="ARBA00034269"/>
    </source>
</evidence>
<keyword evidence="5 12" id="KW-0812">Transmembrane</keyword>
<dbReference type="OrthoDB" id="9803416at2"/>
<evidence type="ECO:0000256" key="5">
    <source>
        <dbReference type="ARBA" id="ARBA00022692"/>
    </source>
</evidence>
<comment type="subcellular location">
    <subcellularLocation>
        <location evidence="1">Cell membrane</location>
        <topology evidence="1">Multi-pass membrane protein</topology>
    </subcellularLocation>
    <subcellularLocation>
        <location evidence="12">Membrane</location>
        <topology evidence="12">Multi-pass membrane protein</topology>
    </subcellularLocation>
</comment>
<keyword evidence="4 12" id="KW-1003">Cell membrane</keyword>
<comment type="catalytic activity">
    <reaction evidence="10">
        <text>Mg(2+)(in) = Mg(2+)(out)</text>
        <dbReference type="Rhea" id="RHEA:29827"/>
        <dbReference type="ChEBI" id="CHEBI:18420"/>
    </reaction>
</comment>
<dbReference type="EMBL" id="FWXH01000036">
    <property type="protein sequence ID" value="SMC29122.1"/>
    <property type="molecule type" value="Genomic_DNA"/>
</dbReference>